<sequence length="553" mass="63951">MDNLNVNGNNTHEFCNIQYKHFVALYGELWCNPVWDSILCWPPTKASITAKQRCPFVDGFDTTKYVEKKCGYNGRWEAQNGTSMNDESFIGWANYTTCLTPEMLQLHHRVYNNNVEGEMKMEIAEKTRTLEFVGLSISLVALLASLVIFCRFRSLRNTRTRIHKNLFVAMVVQVLIRLMLYVDIAIYRRKPHGIQRGIGNTPVLCEASYVLLEYVKTAMFMWMFIEGLFLHNMVTVTVFQETSYYRMYRFVGWGCPVLMTSAWAIVMAFYYHPKSKFLRCWSGYNLSSYFWILEGPRFAVILFTLYLIINLKFSISFSLFLRIIFFQLNFLFLLNIIRVLVIKLRQSHTSEIEQVLKAVRAAVVLLPLLGITNVLFMIEAPLDNVSKFAVWSYSTHFLRSFQGLFIAMLYCFLNGEVRLALDKTIAIYLSLRGGDLQTRRQSTLSGGQPQRITSVIEMEEEETRPIGLMRLCCRGENTPPPDRPVEDEKIECVLSRGQQFNRSKRANLSTSGSQSHSKIIPWIVKLSMLHSDFRSKETDFPLTQIDSASRHSN</sequence>
<dbReference type="InterPro" id="IPR036445">
    <property type="entry name" value="GPCR_2_extracell_dom_sf"/>
</dbReference>
<dbReference type="GO" id="GO:0007188">
    <property type="term" value="P:adenylate cyclase-modulating G protein-coupled receptor signaling pathway"/>
    <property type="evidence" value="ECO:0007669"/>
    <property type="project" value="TreeGrafter"/>
</dbReference>
<feature type="domain" description="G-protein coupled receptors family 2 profile 1" evidence="12">
    <location>
        <begin position="14"/>
        <end position="102"/>
    </location>
</feature>
<keyword evidence="8" id="KW-0675">Receptor</keyword>
<feature type="transmembrane region" description="Helical" evidence="11">
    <location>
        <begin position="358"/>
        <end position="378"/>
    </location>
</feature>
<feature type="transmembrane region" description="Helical" evidence="11">
    <location>
        <begin position="166"/>
        <end position="187"/>
    </location>
</feature>
<dbReference type="GO" id="GO:0007166">
    <property type="term" value="P:cell surface receptor signaling pathway"/>
    <property type="evidence" value="ECO:0007669"/>
    <property type="project" value="InterPro"/>
</dbReference>
<reference evidence="14" key="1">
    <citation type="submission" date="2020-02" db="EMBL/GenBank/DDBJ databases">
        <title>Relaxed selection underlies rapid genomic changes in the transitions from sociality to social parasitism in ants.</title>
        <authorList>
            <person name="Bi X."/>
        </authorList>
    </citation>
    <scope>NUCLEOTIDE SEQUENCE</scope>
    <source>
        <strain evidence="14">BGI-DK2014c</strain>
        <tissue evidence="14">Whole body</tissue>
    </source>
</reference>
<evidence type="ECO:0000256" key="9">
    <source>
        <dbReference type="ARBA" id="ARBA00023180"/>
    </source>
</evidence>
<dbReference type="GO" id="GO:0008528">
    <property type="term" value="F:G protein-coupled peptide receptor activity"/>
    <property type="evidence" value="ECO:0007669"/>
    <property type="project" value="TreeGrafter"/>
</dbReference>
<dbReference type="Proteomes" id="UP000668214">
    <property type="component" value="Unassembled WGS sequence"/>
</dbReference>
<evidence type="ECO:0000256" key="6">
    <source>
        <dbReference type="ARBA" id="ARBA00023040"/>
    </source>
</evidence>
<dbReference type="InterPro" id="IPR017983">
    <property type="entry name" value="GPCR_2_secretin-like_CS"/>
</dbReference>
<evidence type="ECO:0000256" key="10">
    <source>
        <dbReference type="ARBA" id="ARBA00023224"/>
    </source>
</evidence>
<dbReference type="InterPro" id="IPR001879">
    <property type="entry name" value="GPCR_2_extracellular_dom"/>
</dbReference>
<keyword evidence="5 11" id="KW-1133">Transmembrane helix</keyword>
<dbReference type="EMBL" id="JAANIA010002874">
    <property type="protein sequence ID" value="KAG5308547.1"/>
    <property type="molecule type" value="Genomic_DNA"/>
</dbReference>
<keyword evidence="15" id="KW-1185">Reference proteome</keyword>
<dbReference type="Pfam" id="PF00002">
    <property type="entry name" value="7tm_2"/>
    <property type="match status" value="2"/>
</dbReference>
<dbReference type="PANTHER" id="PTHR45620:SF17">
    <property type="entry name" value="PDF RECEPTOR"/>
    <property type="match status" value="1"/>
</dbReference>
<dbReference type="AlphaFoldDB" id="A0A836EMN9"/>
<keyword evidence="3" id="KW-1003">Cell membrane</keyword>
<dbReference type="PROSITE" id="PS00650">
    <property type="entry name" value="G_PROTEIN_RECEP_F2_2"/>
    <property type="match status" value="1"/>
</dbReference>
<dbReference type="PROSITE" id="PS50227">
    <property type="entry name" value="G_PROTEIN_RECEP_F2_3"/>
    <property type="match status" value="1"/>
</dbReference>
<feature type="non-terminal residue" evidence="14">
    <location>
        <position position="553"/>
    </location>
</feature>
<evidence type="ECO:0000259" key="13">
    <source>
        <dbReference type="PROSITE" id="PS50261"/>
    </source>
</evidence>
<gene>
    <name evidence="14" type="primary">Pdfr</name>
    <name evidence="14" type="ORF">G6Z78_0004754</name>
</gene>
<feature type="transmembrane region" description="Helical" evidence="11">
    <location>
        <begin position="390"/>
        <end position="413"/>
    </location>
</feature>
<keyword evidence="6" id="KW-0297">G-protein coupled receptor</keyword>
<feature type="transmembrane region" description="Helical" evidence="11">
    <location>
        <begin position="208"/>
        <end position="230"/>
    </location>
</feature>
<keyword evidence="7 11" id="KW-0472">Membrane</keyword>
<feature type="domain" description="G-protein coupled receptors family 2 profile 2" evidence="13">
    <location>
        <begin position="127"/>
        <end position="414"/>
    </location>
</feature>
<dbReference type="PROSITE" id="PS50261">
    <property type="entry name" value="G_PROTEIN_RECEP_F2_4"/>
    <property type="match status" value="1"/>
</dbReference>
<dbReference type="Gene3D" id="1.20.1070.10">
    <property type="entry name" value="Rhodopsin 7-helix transmembrane proteins"/>
    <property type="match status" value="1"/>
</dbReference>
<evidence type="ECO:0000256" key="8">
    <source>
        <dbReference type="ARBA" id="ARBA00023170"/>
    </source>
</evidence>
<keyword evidence="10" id="KW-0807">Transducer</keyword>
<evidence type="ECO:0000256" key="11">
    <source>
        <dbReference type="SAM" id="Phobius"/>
    </source>
</evidence>
<dbReference type="InterPro" id="IPR000832">
    <property type="entry name" value="GPCR_2_secretin-like"/>
</dbReference>
<dbReference type="GO" id="GO:0005886">
    <property type="term" value="C:plasma membrane"/>
    <property type="evidence" value="ECO:0007669"/>
    <property type="project" value="UniProtKB-SubCell"/>
</dbReference>
<organism evidence="14 15">
    <name type="scientific">Pseudoatta argentina</name>
    <dbReference type="NCBI Taxonomy" id="621737"/>
    <lineage>
        <taxon>Eukaryota</taxon>
        <taxon>Metazoa</taxon>
        <taxon>Ecdysozoa</taxon>
        <taxon>Arthropoda</taxon>
        <taxon>Hexapoda</taxon>
        <taxon>Insecta</taxon>
        <taxon>Pterygota</taxon>
        <taxon>Neoptera</taxon>
        <taxon>Endopterygota</taxon>
        <taxon>Hymenoptera</taxon>
        <taxon>Apocrita</taxon>
        <taxon>Aculeata</taxon>
        <taxon>Formicoidea</taxon>
        <taxon>Formicidae</taxon>
        <taxon>Myrmicinae</taxon>
        <taxon>Pseudoatta</taxon>
    </lineage>
</organism>
<feature type="transmembrane region" description="Helical" evidence="11">
    <location>
        <begin position="129"/>
        <end position="154"/>
    </location>
</feature>
<proteinExistence type="inferred from homology"/>
<evidence type="ECO:0000256" key="5">
    <source>
        <dbReference type="ARBA" id="ARBA00022989"/>
    </source>
</evidence>
<evidence type="ECO:0000256" key="3">
    <source>
        <dbReference type="ARBA" id="ARBA00022475"/>
    </source>
</evidence>
<feature type="non-terminal residue" evidence="14">
    <location>
        <position position="1"/>
    </location>
</feature>
<protein>
    <submittedName>
        <fullName evidence="14">PDFR protein</fullName>
    </submittedName>
</protein>
<name>A0A836EMN9_9HYME</name>
<dbReference type="PRINTS" id="PR00249">
    <property type="entry name" value="GPCRSECRETIN"/>
</dbReference>
<evidence type="ECO:0000256" key="7">
    <source>
        <dbReference type="ARBA" id="ARBA00023136"/>
    </source>
</evidence>
<feature type="transmembrane region" description="Helical" evidence="11">
    <location>
        <begin position="315"/>
        <end position="337"/>
    </location>
</feature>
<dbReference type="InterPro" id="IPR017981">
    <property type="entry name" value="GPCR_2-like_7TM"/>
</dbReference>
<dbReference type="SUPFAM" id="SSF111418">
    <property type="entry name" value="Hormone receptor domain"/>
    <property type="match status" value="1"/>
</dbReference>
<dbReference type="SMART" id="SM00008">
    <property type="entry name" value="HormR"/>
    <property type="match status" value="1"/>
</dbReference>
<comment type="caution">
    <text evidence="14">The sequence shown here is derived from an EMBL/GenBank/DDBJ whole genome shotgun (WGS) entry which is preliminary data.</text>
</comment>
<accession>A0A836EMN9</accession>
<dbReference type="Pfam" id="PF02793">
    <property type="entry name" value="HRM"/>
    <property type="match status" value="1"/>
</dbReference>
<dbReference type="PANTHER" id="PTHR45620">
    <property type="entry name" value="PDF RECEPTOR-LIKE PROTEIN-RELATED"/>
    <property type="match status" value="1"/>
</dbReference>
<evidence type="ECO:0000259" key="12">
    <source>
        <dbReference type="PROSITE" id="PS50227"/>
    </source>
</evidence>
<dbReference type="InterPro" id="IPR050332">
    <property type="entry name" value="GPCR_2"/>
</dbReference>
<keyword evidence="9" id="KW-0325">Glycoprotein</keyword>
<keyword evidence="4 11" id="KW-0812">Transmembrane</keyword>
<feature type="transmembrane region" description="Helical" evidence="11">
    <location>
        <begin position="250"/>
        <end position="271"/>
    </location>
</feature>
<evidence type="ECO:0000256" key="1">
    <source>
        <dbReference type="ARBA" id="ARBA00004651"/>
    </source>
</evidence>
<evidence type="ECO:0000256" key="4">
    <source>
        <dbReference type="ARBA" id="ARBA00022692"/>
    </source>
</evidence>
<comment type="similarity">
    <text evidence="2">Belongs to the G-protein coupled receptor 2 family.</text>
</comment>
<evidence type="ECO:0000313" key="15">
    <source>
        <dbReference type="Proteomes" id="UP000668214"/>
    </source>
</evidence>
<comment type="subcellular location">
    <subcellularLocation>
        <location evidence="1">Cell membrane</location>
        <topology evidence="1">Multi-pass membrane protein</topology>
    </subcellularLocation>
</comment>
<dbReference type="Gene3D" id="4.10.1240.10">
    <property type="entry name" value="GPCR, family 2, extracellular hormone receptor domain"/>
    <property type="match status" value="1"/>
</dbReference>
<evidence type="ECO:0000256" key="2">
    <source>
        <dbReference type="ARBA" id="ARBA00005314"/>
    </source>
</evidence>
<evidence type="ECO:0000313" key="14">
    <source>
        <dbReference type="EMBL" id="KAG5308547.1"/>
    </source>
</evidence>
<dbReference type="PROSITE" id="PS00649">
    <property type="entry name" value="G_PROTEIN_RECEP_F2_1"/>
    <property type="match status" value="1"/>
</dbReference>